<organism evidence="2 3">
    <name type="scientific">Sphingobium cupriresistens LL01</name>
    <dbReference type="NCBI Taxonomy" id="1420583"/>
    <lineage>
        <taxon>Bacteria</taxon>
        <taxon>Pseudomonadati</taxon>
        <taxon>Pseudomonadota</taxon>
        <taxon>Alphaproteobacteria</taxon>
        <taxon>Sphingomonadales</taxon>
        <taxon>Sphingomonadaceae</taxon>
        <taxon>Sphingobium</taxon>
    </lineage>
</organism>
<feature type="transmembrane region" description="Helical" evidence="1">
    <location>
        <begin position="235"/>
        <end position="257"/>
    </location>
</feature>
<gene>
    <name evidence="2" type="ORF">V473_00760</name>
</gene>
<sequence length="261" mass="28623">MTRAARKSSRRSRPSKGADMHSAIRFPLQPQILRRIVLLLLGLAMAFMSATLWAHGVNENDKAFIEGASGINIIPYMYLGAKHMVTGYDHLLFLAVVIFFLYRMKDVGAYVTLFAIGHSTTLLLGVIFDIRANPYIIDAIIGLSVVYKAIDNLDGFKTWFGVSPNPKAAVLIFGFFHGFGLATKIQELTLAKDGLIPNLISFNVGVEMGQLMALTVILLLMNLWRMSPSFNRSAIVANAALMTAGFVLIGFQLAGYFTQGA</sequence>
<dbReference type="InterPro" id="IPR032809">
    <property type="entry name" value="Put_HupE_UreJ"/>
</dbReference>
<keyword evidence="1" id="KW-1133">Transmembrane helix</keyword>
<dbReference type="AlphaFoldDB" id="A0A0J7Y087"/>
<dbReference type="Proteomes" id="UP000052232">
    <property type="component" value="Unassembled WGS sequence"/>
</dbReference>
<name>A0A0J7Y087_9SPHN</name>
<feature type="transmembrane region" description="Helical" evidence="1">
    <location>
        <begin position="85"/>
        <end position="102"/>
    </location>
</feature>
<evidence type="ECO:0000313" key="3">
    <source>
        <dbReference type="Proteomes" id="UP000052232"/>
    </source>
</evidence>
<protein>
    <submittedName>
        <fullName evidence="2">Membrane protein</fullName>
    </submittedName>
</protein>
<dbReference type="STRING" id="1420583.V473_00760"/>
<comment type="caution">
    <text evidence="2">The sequence shown here is derived from an EMBL/GenBank/DDBJ whole genome shotgun (WGS) entry which is preliminary data.</text>
</comment>
<feature type="transmembrane region" description="Helical" evidence="1">
    <location>
        <begin position="200"/>
        <end position="223"/>
    </location>
</feature>
<keyword evidence="1" id="KW-0472">Membrane</keyword>
<dbReference type="Pfam" id="PF13795">
    <property type="entry name" value="HupE_UreJ_2"/>
    <property type="match status" value="1"/>
</dbReference>
<proteinExistence type="predicted"/>
<evidence type="ECO:0000313" key="2">
    <source>
        <dbReference type="EMBL" id="KMS56828.1"/>
    </source>
</evidence>
<dbReference type="EMBL" id="JACT01000001">
    <property type="protein sequence ID" value="KMS56828.1"/>
    <property type="molecule type" value="Genomic_DNA"/>
</dbReference>
<keyword evidence="1" id="KW-0812">Transmembrane</keyword>
<feature type="transmembrane region" description="Helical" evidence="1">
    <location>
        <begin position="109"/>
        <end position="128"/>
    </location>
</feature>
<accession>A0A0J7Y087</accession>
<dbReference type="PATRIC" id="fig|1420583.3.peg.146"/>
<evidence type="ECO:0000256" key="1">
    <source>
        <dbReference type="SAM" id="Phobius"/>
    </source>
</evidence>
<keyword evidence="3" id="KW-1185">Reference proteome</keyword>
<reference evidence="2 3" key="1">
    <citation type="journal article" date="2015" name="G3 (Bethesda)">
        <title>Insights into Ongoing Evolution of the Hexachlorocyclohexane Catabolic Pathway from Comparative Genomics of Ten Sphingomonadaceae Strains.</title>
        <authorList>
            <person name="Pearce S.L."/>
            <person name="Oakeshott J.G."/>
            <person name="Pandey G."/>
        </authorList>
    </citation>
    <scope>NUCLEOTIDE SEQUENCE [LARGE SCALE GENOMIC DNA]</scope>
    <source>
        <strain evidence="2 3">LL01</strain>
    </source>
</reference>